<feature type="domain" description="Histidine kinase/HSP90-like ATPase" evidence="1">
    <location>
        <begin position="43"/>
        <end position="134"/>
    </location>
</feature>
<dbReference type="SUPFAM" id="SSF55874">
    <property type="entry name" value="ATPase domain of HSP90 chaperone/DNA topoisomerase II/histidine kinase"/>
    <property type="match status" value="1"/>
</dbReference>
<proteinExistence type="predicted"/>
<dbReference type="AlphaFoldDB" id="A0A9W5YBG1"/>
<dbReference type="InterPro" id="IPR003594">
    <property type="entry name" value="HATPase_dom"/>
</dbReference>
<dbReference type="RefSeq" id="WP_281813789.1">
    <property type="nucleotide sequence ID" value="NZ_BRLB01000002.1"/>
</dbReference>
<protein>
    <recommendedName>
        <fullName evidence="1">Histidine kinase/HSP90-like ATPase domain-containing protein</fullName>
    </recommendedName>
</protein>
<accession>A0A9W5YBG1</accession>
<sequence>MKIHYDVEGGEFISAGVASSKLKKTLKQLGISPNVIRKVSICMYEAEINMVIHADGGVIDVEITPENIEILIKDEGPGIEDLDLAMQVGYSTASSKAREMGFGAGMGLPNIKRHSDGMKIETKVGEGTKLELIFNIK</sequence>
<dbReference type="InterPro" id="IPR036890">
    <property type="entry name" value="HATPase_C_sf"/>
</dbReference>
<reference evidence="2" key="1">
    <citation type="submission" date="2022-06" db="EMBL/GenBank/DDBJ databases">
        <title>Vallitalea longa sp. nov., an anaerobic bacterium isolated from marine sediment.</title>
        <authorList>
            <person name="Hirano S."/>
            <person name="Terahara T."/>
            <person name="Mori K."/>
            <person name="Hamada M."/>
            <person name="Matsumoto R."/>
            <person name="Kobayashi T."/>
        </authorList>
    </citation>
    <scope>NUCLEOTIDE SEQUENCE</scope>
    <source>
        <strain evidence="2">SH18-1</strain>
    </source>
</reference>
<keyword evidence="3" id="KW-1185">Reference proteome</keyword>
<comment type="caution">
    <text evidence="2">The sequence shown here is derived from an EMBL/GenBank/DDBJ whole genome shotgun (WGS) entry which is preliminary data.</text>
</comment>
<evidence type="ECO:0000313" key="2">
    <source>
        <dbReference type="EMBL" id="GKX28884.1"/>
    </source>
</evidence>
<dbReference type="Pfam" id="PF02518">
    <property type="entry name" value="HATPase_c"/>
    <property type="match status" value="1"/>
</dbReference>
<organism evidence="2 3">
    <name type="scientific">Vallitalea longa</name>
    <dbReference type="NCBI Taxonomy" id="2936439"/>
    <lineage>
        <taxon>Bacteria</taxon>
        <taxon>Bacillati</taxon>
        <taxon>Bacillota</taxon>
        <taxon>Clostridia</taxon>
        <taxon>Lachnospirales</taxon>
        <taxon>Vallitaleaceae</taxon>
        <taxon>Vallitalea</taxon>
    </lineage>
</organism>
<name>A0A9W5YBG1_9FIRM</name>
<dbReference type="Gene3D" id="3.30.565.10">
    <property type="entry name" value="Histidine kinase-like ATPase, C-terminal domain"/>
    <property type="match status" value="1"/>
</dbReference>
<dbReference type="Proteomes" id="UP001144256">
    <property type="component" value="Unassembled WGS sequence"/>
</dbReference>
<evidence type="ECO:0000259" key="1">
    <source>
        <dbReference type="Pfam" id="PF02518"/>
    </source>
</evidence>
<evidence type="ECO:0000313" key="3">
    <source>
        <dbReference type="Proteomes" id="UP001144256"/>
    </source>
</evidence>
<gene>
    <name evidence="2" type="ORF">SH1V18_13640</name>
</gene>
<dbReference type="EMBL" id="BRLB01000002">
    <property type="protein sequence ID" value="GKX28884.1"/>
    <property type="molecule type" value="Genomic_DNA"/>
</dbReference>